<protein>
    <submittedName>
        <fullName evidence="1">Uncharacterized protein</fullName>
    </submittedName>
</protein>
<dbReference type="PROSITE" id="PS00815">
    <property type="entry name" value="AIPM_HOMOCIT_SYNTH_1"/>
    <property type="match status" value="1"/>
</dbReference>
<dbReference type="EMBL" id="NXID01000074">
    <property type="protein sequence ID" value="RXK12880.1"/>
    <property type="molecule type" value="Genomic_DNA"/>
</dbReference>
<evidence type="ECO:0000313" key="1">
    <source>
        <dbReference type="EMBL" id="RXK12880.1"/>
    </source>
</evidence>
<accession>A0AAX2AFS3</accession>
<name>A0AAX2AFS3_9BACT</name>
<organism evidence="1 2">
    <name type="scientific">Malaciobacter mytili LMG 24559</name>
    <dbReference type="NCBI Taxonomy" id="1032238"/>
    <lineage>
        <taxon>Bacteria</taxon>
        <taxon>Pseudomonadati</taxon>
        <taxon>Campylobacterota</taxon>
        <taxon>Epsilonproteobacteria</taxon>
        <taxon>Campylobacterales</taxon>
        <taxon>Arcobacteraceae</taxon>
        <taxon>Malaciobacter</taxon>
    </lineage>
</organism>
<keyword evidence="2" id="KW-1185">Reference proteome</keyword>
<dbReference type="RefSeq" id="WP_114843387.1">
    <property type="nucleotide sequence ID" value="NZ_CP031220.1"/>
</dbReference>
<dbReference type="Proteomes" id="UP000290092">
    <property type="component" value="Unassembled WGS sequence"/>
</dbReference>
<dbReference type="KEGG" id="amyt:AMYT_a0185"/>
<evidence type="ECO:0000313" key="2">
    <source>
        <dbReference type="Proteomes" id="UP000290092"/>
    </source>
</evidence>
<reference evidence="1 2" key="1">
    <citation type="submission" date="2017-09" db="EMBL/GenBank/DDBJ databases">
        <title>Genomics of the genus Arcobacter.</title>
        <authorList>
            <person name="Perez-Cataluna A."/>
            <person name="Figueras M.J."/>
            <person name="Salas-Masso N."/>
        </authorList>
    </citation>
    <scope>NUCLEOTIDE SEQUENCE [LARGE SCALE GENOMIC DNA]</scope>
    <source>
        <strain evidence="1 2">CECT 7386</strain>
    </source>
</reference>
<dbReference type="GO" id="GO:0046912">
    <property type="term" value="F:acyltransferase activity, acyl groups converted into alkyl on transfer"/>
    <property type="evidence" value="ECO:0007669"/>
    <property type="project" value="InterPro"/>
</dbReference>
<comment type="caution">
    <text evidence="1">The sequence shown here is derived from an EMBL/GenBank/DDBJ whole genome shotgun (WGS) entry which is preliminary data.</text>
</comment>
<dbReference type="AlphaFoldDB" id="A0AAX2AFS3"/>
<dbReference type="InterPro" id="IPR002034">
    <property type="entry name" value="AIPM/Hcit_synth_CS"/>
</dbReference>
<proteinExistence type="predicted"/>
<dbReference type="GO" id="GO:0019752">
    <property type="term" value="P:carboxylic acid metabolic process"/>
    <property type="evidence" value="ECO:0007669"/>
    <property type="project" value="InterPro"/>
</dbReference>
<sequence length="73" mass="8480">MKKTEAKKIAQLYIASQLLLRDGFQSENLTREESYKVDDEIKKIANNLIKNFNLESLPVTSNECVEFVQQNMK</sequence>
<gene>
    <name evidence="1" type="ORF">CP985_14105</name>
</gene>